<dbReference type="PROSITE" id="PS50893">
    <property type="entry name" value="ABC_TRANSPORTER_2"/>
    <property type="match status" value="2"/>
</dbReference>
<dbReference type="SUPFAM" id="SSF52540">
    <property type="entry name" value="P-loop containing nucleoside triphosphate hydrolases"/>
    <property type="match status" value="2"/>
</dbReference>
<evidence type="ECO:0000256" key="1">
    <source>
        <dbReference type="ARBA" id="ARBA00022741"/>
    </source>
</evidence>
<feature type="compositionally biased region" description="Basic and acidic residues" evidence="3">
    <location>
        <begin position="216"/>
        <end position="229"/>
    </location>
</feature>
<evidence type="ECO:0000259" key="4">
    <source>
        <dbReference type="PROSITE" id="PS50893"/>
    </source>
</evidence>
<dbReference type="GO" id="GO:0022857">
    <property type="term" value="F:transmembrane transporter activity"/>
    <property type="evidence" value="ECO:0007669"/>
    <property type="project" value="TreeGrafter"/>
</dbReference>
<evidence type="ECO:0000256" key="2">
    <source>
        <dbReference type="ARBA" id="ARBA00022840"/>
    </source>
</evidence>
<evidence type="ECO:0000256" key="3">
    <source>
        <dbReference type="SAM" id="MobiDB-lite"/>
    </source>
</evidence>
<dbReference type="Proteomes" id="UP000215771">
    <property type="component" value="Unassembled WGS sequence"/>
</dbReference>
<evidence type="ECO:0000313" key="5">
    <source>
        <dbReference type="EMBL" id="PAJ70619.1"/>
    </source>
</evidence>
<name>A0A269PFC9_9CORY</name>
<sequence>MIDVDISVRQGRHVILPRTVLTARAGEITVLTGVSGSGKTSLLKALIGAVPERSEVIGEVSVESSEWRDVNPLELSSCELAHFRREHIAFVGQDPGAELPPLMSVARMLRELAPAADVAALLQRVDLPASIASRRIHQLSGGQQRRVALARALSRSPEAIALDEPFAGLDSDTSTVIAHLLRGLADSGVTVIFTAHQVPKLAICIDSVVAVGNGTEKSDSITQRVERQSVETTSGHSPRSVTKGIQVTELSKASIGESMPGAGAGAGASPVLRVSNLSCVNNERVTLFQGLSFAVQRGTMVGVKGPSGSGKSTLLRCLIGLNHAESGEIECAGVTREAKRTWPRKNRLMMQIVPQDPASTLNPKMTALDAVERAARVSVRGRRDARRAAIDLLDKVGIDKQLAQRKPSGLSGGQRQRVAIARALAVRPKLLLCDEITSALDYQAATKVMSVLQELNSEGMGIVLVSHDDELLQSYCSTVIPIGTAAVG</sequence>
<proteinExistence type="predicted"/>
<keyword evidence="1" id="KW-0547">Nucleotide-binding</keyword>
<dbReference type="InterPro" id="IPR027417">
    <property type="entry name" value="P-loop_NTPase"/>
</dbReference>
<dbReference type="Pfam" id="PF00005">
    <property type="entry name" value="ABC_tran"/>
    <property type="match status" value="2"/>
</dbReference>
<accession>A0A269PFC9</accession>
<gene>
    <name evidence="5" type="ORF">CIG21_03575</name>
</gene>
<dbReference type="AlphaFoldDB" id="A0A269PFC9"/>
<feature type="compositionally biased region" description="Polar residues" evidence="3">
    <location>
        <begin position="230"/>
        <end position="243"/>
    </location>
</feature>
<dbReference type="Gene3D" id="3.40.50.300">
    <property type="entry name" value="P-loop containing nucleotide triphosphate hydrolases"/>
    <property type="match status" value="2"/>
</dbReference>
<feature type="domain" description="ABC transporter" evidence="4">
    <location>
        <begin position="1"/>
        <end position="238"/>
    </location>
</feature>
<dbReference type="PROSITE" id="PS00211">
    <property type="entry name" value="ABC_TRANSPORTER_1"/>
    <property type="match status" value="2"/>
</dbReference>
<reference evidence="5 6" key="1">
    <citation type="submission" date="2017-08" db="EMBL/GenBank/DDBJ databases">
        <authorList>
            <person name="de Groot N.N."/>
        </authorList>
    </citation>
    <scope>NUCLEOTIDE SEQUENCE [LARGE SCALE GENOMIC DNA]</scope>
    <source>
        <strain evidence="5 6">NBT06-6</strain>
    </source>
</reference>
<dbReference type="InterPro" id="IPR003439">
    <property type="entry name" value="ABC_transporter-like_ATP-bd"/>
</dbReference>
<dbReference type="SMART" id="SM00382">
    <property type="entry name" value="AAA"/>
    <property type="match status" value="2"/>
</dbReference>
<evidence type="ECO:0000313" key="6">
    <source>
        <dbReference type="Proteomes" id="UP000215771"/>
    </source>
</evidence>
<keyword evidence="2" id="KW-0067">ATP-binding</keyword>
<dbReference type="GO" id="GO:0016887">
    <property type="term" value="F:ATP hydrolysis activity"/>
    <property type="evidence" value="ECO:0007669"/>
    <property type="project" value="InterPro"/>
</dbReference>
<feature type="region of interest" description="Disordered" evidence="3">
    <location>
        <begin position="216"/>
        <end position="243"/>
    </location>
</feature>
<dbReference type="PANTHER" id="PTHR24220">
    <property type="entry name" value="IMPORT ATP-BINDING PROTEIN"/>
    <property type="match status" value="1"/>
</dbReference>
<dbReference type="GO" id="GO:0005886">
    <property type="term" value="C:plasma membrane"/>
    <property type="evidence" value="ECO:0007669"/>
    <property type="project" value="TreeGrafter"/>
</dbReference>
<feature type="domain" description="ABC transporter" evidence="4">
    <location>
        <begin position="272"/>
        <end position="487"/>
    </location>
</feature>
<dbReference type="InterPro" id="IPR003593">
    <property type="entry name" value="AAA+_ATPase"/>
</dbReference>
<dbReference type="EMBL" id="NQMQ01000008">
    <property type="protein sequence ID" value="PAJ70619.1"/>
    <property type="molecule type" value="Genomic_DNA"/>
</dbReference>
<comment type="caution">
    <text evidence="5">The sequence shown here is derived from an EMBL/GenBank/DDBJ whole genome shotgun (WGS) entry which is preliminary data.</text>
</comment>
<organism evidence="5 6">
    <name type="scientific">Corynebacterium hadale</name>
    <dbReference type="NCBI Taxonomy" id="2026255"/>
    <lineage>
        <taxon>Bacteria</taxon>
        <taxon>Bacillati</taxon>
        <taxon>Actinomycetota</taxon>
        <taxon>Actinomycetes</taxon>
        <taxon>Mycobacteriales</taxon>
        <taxon>Corynebacteriaceae</taxon>
        <taxon>Corynebacterium</taxon>
    </lineage>
</organism>
<protein>
    <recommendedName>
        <fullName evidence="4">ABC transporter domain-containing protein</fullName>
    </recommendedName>
</protein>
<dbReference type="PANTHER" id="PTHR24220:SF685">
    <property type="entry name" value="ABC TRANSPORTER RELATED"/>
    <property type="match status" value="1"/>
</dbReference>
<dbReference type="GO" id="GO:0005524">
    <property type="term" value="F:ATP binding"/>
    <property type="evidence" value="ECO:0007669"/>
    <property type="project" value="UniProtKB-KW"/>
</dbReference>
<dbReference type="InterPro" id="IPR017871">
    <property type="entry name" value="ABC_transporter-like_CS"/>
</dbReference>
<dbReference type="InterPro" id="IPR015854">
    <property type="entry name" value="ABC_transpr_LolD-like"/>
</dbReference>